<evidence type="ECO:0000313" key="9">
    <source>
        <dbReference type="Proteomes" id="UP001562065"/>
    </source>
</evidence>
<feature type="transmembrane region" description="Helical" evidence="6">
    <location>
        <begin position="21"/>
        <end position="43"/>
    </location>
</feature>
<keyword evidence="4 6" id="KW-1133">Transmembrane helix</keyword>
<dbReference type="Proteomes" id="UP001562065">
    <property type="component" value="Unassembled WGS sequence"/>
</dbReference>
<dbReference type="InterPro" id="IPR010432">
    <property type="entry name" value="RDD"/>
</dbReference>
<dbReference type="Pfam" id="PF06271">
    <property type="entry name" value="RDD"/>
    <property type="match status" value="1"/>
</dbReference>
<organism evidence="8 9">
    <name type="scientific">Isoalcanivorax beigongshangi</name>
    <dbReference type="NCBI Taxonomy" id="3238810"/>
    <lineage>
        <taxon>Bacteria</taxon>
        <taxon>Pseudomonadati</taxon>
        <taxon>Pseudomonadota</taxon>
        <taxon>Gammaproteobacteria</taxon>
        <taxon>Oceanospirillales</taxon>
        <taxon>Alcanivoracaceae</taxon>
        <taxon>Isoalcanivorax</taxon>
    </lineage>
</organism>
<keyword evidence="3 6" id="KW-0812">Transmembrane</keyword>
<keyword evidence="9" id="KW-1185">Reference proteome</keyword>
<feature type="transmembrane region" description="Helical" evidence="6">
    <location>
        <begin position="113"/>
        <end position="132"/>
    </location>
</feature>
<evidence type="ECO:0000256" key="2">
    <source>
        <dbReference type="ARBA" id="ARBA00022475"/>
    </source>
</evidence>
<evidence type="ECO:0000313" key="8">
    <source>
        <dbReference type="EMBL" id="MEY1662811.1"/>
    </source>
</evidence>
<feature type="transmembrane region" description="Helical" evidence="6">
    <location>
        <begin position="63"/>
        <end position="81"/>
    </location>
</feature>
<proteinExistence type="predicted"/>
<evidence type="ECO:0000256" key="3">
    <source>
        <dbReference type="ARBA" id="ARBA00022692"/>
    </source>
</evidence>
<evidence type="ECO:0000256" key="5">
    <source>
        <dbReference type="ARBA" id="ARBA00023136"/>
    </source>
</evidence>
<keyword evidence="5 6" id="KW-0472">Membrane</keyword>
<dbReference type="RefSeq" id="WP_369456038.1">
    <property type="nucleotide sequence ID" value="NZ_JBGCUO010000001.1"/>
</dbReference>
<dbReference type="PANTHER" id="PTHR36115:SF10">
    <property type="entry name" value="RDD DOMAIN-CONTAINING PROTEIN"/>
    <property type="match status" value="1"/>
</dbReference>
<dbReference type="InterPro" id="IPR051791">
    <property type="entry name" value="Pra-immunoreactive"/>
</dbReference>
<reference evidence="8 9" key="1">
    <citation type="submission" date="2024-07" db="EMBL/GenBank/DDBJ databases">
        <authorList>
            <person name="Ren Q."/>
        </authorList>
    </citation>
    <scope>NUCLEOTIDE SEQUENCE [LARGE SCALE GENOMIC DNA]</scope>
    <source>
        <strain evidence="8 9">REN37</strain>
    </source>
</reference>
<sequence length="156" mass="17523">MTTPVFPASLWRRLAALMYDGLLLCALLFVTAGVLSPLFIWLGLPTDTVNGVLVPNRLVQQTLTFPLLCLLVWGFYTWFWTHGGQTLGMHTWRLRAVRSSGAPMGWRHSTLRMLAGMLTWMLLGLGYLPVLLGKPALHDWLSGTRVVLLPAKPKRR</sequence>
<dbReference type="EMBL" id="JBGCUO010000001">
    <property type="protein sequence ID" value="MEY1662811.1"/>
    <property type="molecule type" value="Genomic_DNA"/>
</dbReference>
<feature type="domain" description="RDD" evidence="7">
    <location>
        <begin position="7"/>
        <end position="143"/>
    </location>
</feature>
<gene>
    <name evidence="8" type="ORF">AB5I84_11680</name>
</gene>
<dbReference type="PANTHER" id="PTHR36115">
    <property type="entry name" value="PROLINE-RICH ANTIGEN HOMOLOG-RELATED"/>
    <property type="match status" value="1"/>
</dbReference>
<evidence type="ECO:0000259" key="7">
    <source>
        <dbReference type="Pfam" id="PF06271"/>
    </source>
</evidence>
<name>A0ABV4AJ39_9GAMM</name>
<protein>
    <submittedName>
        <fullName evidence="8">RDD family protein</fullName>
    </submittedName>
</protein>
<evidence type="ECO:0000256" key="6">
    <source>
        <dbReference type="SAM" id="Phobius"/>
    </source>
</evidence>
<comment type="caution">
    <text evidence="8">The sequence shown here is derived from an EMBL/GenBank/DDBJ whole genome shotgun (WGS) entry which is preliminary data.</text>
</comment>
<accession>A0ABV4AJ39</accession>
<evidence type="ECO:0000256" key="1">
    <source>
        <dbReference type="ARBA" id="ARBA00004651"/>
    </source>
</evidence>
<evidence type="ECO:0000256" key="4">
    <source>
        <dbReference type="ARBA" id="ARBA00022989"/>
    </source>
</evidence>
<keyword evidence="2" id="KW-1003">Cell membrane</keyword>
<comment type="subcellular location">
    <subcellularLocation>
        <location evidence="1">Cell membrane</location>
        <topology evidence="1">Multi-pass membrane protein</topology>
    </subcellularLocation>
</comment>